<proteinExistence type="predicted"/>
<organism evidence="3 4">
    <name type="scientific">Bosea rubneri</name>
    <dbReference type="NCBI Taxonomy" id="3075434"/>
    <lineage>
        <taxon>Bacteria</taxon>
        <taxon>Pseudomonadati</taxon>
        <taxon>Pseudomonadota</taxon>
        <taxon>Alphaproteobacteria</taxon>
        <taxon>Hyphomicrobiales</taxon>
        <taxon>Boseaceae</taxon>
        <taxon>Bosea</taxon>
    </lineage>
</organism>
<sequence length="388" mass="41501">MKHVSHRALITGAIELKGDDDDPVASVTKALETLSATVDTRLKAVETKGTDPALIARLDAIEAKQNRPNGGDDDGDADAAEETKSFGFYIRQGKEAGADVLKTLRVSSDPQGGYLAPAEFSTEFLKELVEYSPIRAISSVRQTSAPSVIYPARIGRTNAKWKGENQPQEGSEPSFGEAEIAVKELNTFVDISNQLLADSAGAAEREVRESLAEDFALKEGTAFVNGTGGLQPDGFMQDARVPQIPNGHASNLSSDALISILYALPAAYRRNATWVMNGATIATIRKLKDSQGNYLWQPGLQAGQPETILGRPVVDAADMPGATSGEFPIAVGDFSAGYRIIDRQEMSILVNPYLLATNGVTRFHATRRTGGAVIRPAALRKLKMATSV</sequence>
<dbReference type="InterPro" id="IPR024455">
    <property type="entry name" value="Phage_capsid"/>
</dbReference>
<evidence type="ECO:0000259" key="2">
    <source>
        <dbReference type="Pfam" id="PF05065"/>
    </source>
</evidence>
<evidence type="ECO:0000313" key="4">
    <source>
        <dbReference type="Proteomes" id="UP001254257"/>
    </source>
</evidence>
<reference evidence="3 4" key="1">
    <citation type="submission" date="2023-09" db="EMBL/GenBank/DDBJ databases">
        <title>Whole genome shotgun sequencing (WGS) of Bosea sp. ZW T0_25, isolated from stored onions (Allium cepa).</title>
        <authorList>
            <person name="Stoll D.A."/>
            <person name="Huch M."/>
        </authorList>
    </citation>
    <scope>NUCLEOTIDE SEQUENCE [LARGE SCALE GENOMIC DNA]</scope>
    <source>
        <strain evidence="3 4">ZW T0_25</strain>
    </source>
</reference>
<dbReference type="Proteomes" id="UP001254257">
    <property type="component" value="Unassembled WGS sequence"/>
</dbReference>
<dbReference type="Gene3D" id="3.30.2320.10">
    <property type="entry name" value="hypothetical protein PF0899 domain"/>
    <property type="match status" value="1"/>
</dbReference>
<keyword evidence="4" id="KW-1185">Reference proteome</keyword>
<protein>
    <submittedName>
        <fullName evidence="3">Phage major capsid protein</fullName>
    </submittedName>
</protein>
<comment type="subcellular location">
    <subcellularLocation>
        <location evidence="1">Virion</location>
    </subcellularLocation>
</comment>
<comment type="caution">
    <text evidence="3">The sequence shown here is derived from an EMBL/GenBank/DDBJ whole genome shotgun (WGS) entry which is preliminary data.</text>
</comment>
<accession>A0ABU3S482</accession>
<feature type="domain" description="Phage capsid-like C-terminal" evidence="2">
    <location>
        <begin position="112"/>
        <end position="383"/>
    </location>
</feature>
<evidence type="ECO:0000313" key="3">
    <source>
        <dbReference type="EMBL" id="MDU0339577.1"/>
    </source>
</evidence>
<gene>
    <name evidence="3" type="ORF">RKE40_06785</name>
</gene>
<dbReference type="NCBIfam" id="TIGR01554">
    <property type="entry name" value="major_cap_HK97"/>
    <property type="match status" value="1"/>
</dbReference>
<dbReference type="RefSeq" id="WP_316017479.1">
    <property type="nucleotide sequence ID" value="NZ_JAWDID010000007.1"/>
</dbReference>
<dbReference type="Pfam" id="PF05065">
    <property type="entry name" value="Phage_capsid"/>
    <property type="match status" value="1"/>
</dbReference>
<dbReference type="InterPro" id="IPR054612">
    <property type="entry name" value="Phage_capsid-like_C"/>
</dbReference>
<name>A0ABU3S482_9HYPH</name>
<dbReference type="SUPFAM" id="SSF56563">
    <property type="entry name" value="Major capsid protein gp5"/>
    <property type="match status" value="1"/>
</dbReference>
<dbReference type="Gene3D" id="3.30.2400.10">
    <property type="entry name" value="Major capsid protein gp5"/>
    <property type="match status" value="1"/>
</dbReference>
<evidence type="ECO:0000256" key="1">
    <source>
        <dbReference type="ARBA" id="ARBA00004328"/>
    </source>
</evidence>
<dbReference type="EMBL" id="JAWDID010000007">
    <property type="protein sequence ID" value="MDU0339577.1"/>
    <property type="molecule type" value="Genomic_DNA"/>
</dbReference>